<dbReference type="InterPro" id="IPR036452">
    <property type="entry name" value="Ribo_hydro-like"/>
</dbReference>
<evidence type="ECO:0000256" key="3">
    <source>
        <dbReference type="SAM" id="SignalP"/>
    </source>
</evidence>
<dbReference type="AlphaFoldDB" id="A0A318SLA1"/>
<dbReference type="Proteomes" id="UP000247540">
    <property type="component" value="Unassembled WGS sequence"/>
</dbReference>
<name>A0A318SLA1_9BURK</name>
<sequence>MYSFFNFRCSSWLIIVMLTFSSCVAQADNGKRKIIIDQDALGPAGSNLKSVLMLLNAPNVDVLGITVSSGDGWRDENVASVLRLLEISGRTDIGVYPGAVFPLLNTAARSRRWQALYGPLVYEGAWSRNIPGKHPDTPFEVPAPPQGLPKIKASPIPASQFMVSMVQRYPGEVTIWSGGPMTNVAMAARLDENFARTAKELVFMGGSFSPHPSDNDFAEEYRLNPRLEFNMRFDPEAASLVLHEPWRKITQIPVDPSTKTLWATADIAEVARGGSALEKYIGKYDQSLPMWDEIAAAVWLNPQMVKHQTRMLVDVDTSFTAGYGNTLSWKIGAGPGLGEQPVHVITDVDISALVGMVKKSLSDRP</sequence>
<feature type="chain" id="PRO_5016278900" evidence="3">
    <location>
        <begin position="28"/>
        <end position="365"/>
    </location>
</feature>
<gene>
    <name evidence="5" type="ORF">DFQ15_11142</name>
</gene>
<evidence type="ECO:0000256" key="2">
    <source>
        <dbReference type="ARBA" id="ARBA00023295"/>
    </source>
</evidence>
<dbReference type="PANTHER" id="PTHR12304:SF4">
    <property type="entry name" value="URIDINE NUCLEOSIDASE"/>
    <property type="match status" value="1"/>
</dbReference>
<protein>
    <submittedName>
        <fullName evidence="5">Inosine-uridine nucleoside N-ribohydrolase</fullName>
    </submittedName>
</protein>
<dbReference type="SUPFAM" id="SSF53590">
    <property type="entry name" value="Nucleoside hydrolase"/>
    <property type="match status" value="1"/>
</dbReference>
<organism evidence="5 6">
    <name type="scientific">Xylophilus ampelinus</name>
    <dbReference type="NCBI Taxonomy" id="54067"/>
    <lineage>
        <taxon>Bacteria</taxon>
        <taxon>Pseudomonadati</taxon>
        <taxon>Pseudomonadota</taxon>
        <taxon>Betaproteobacteria</taxon>
        <taxon>Burkholderiales</taxon>
        <taxon>Xylophilus</taxon>
    </lineage>
</organism>
<evidence type="ECO:0000256" key="1">
    <source>
        <dbReference type="ARBA" id="ARBA00022801"/>
    </source>
</evidence>
<accession>A0A318SLA1</accession>
<dbReference type="Pfam" id="PF01156">
    <property type="entry name" value="IU_nuc_hydro"/>
    <property type="match status" value="1"/>
</dbReference>
<keyword evidence="6" id="KW-1185">Reference proteome</keyword>
<dbReference type="GO" id="GO:0006152">
    <property type="term" value="P:purine nucleoside catabolic process"/>
    <property type="evidence" value="ECO:0007669"/>
    <property type="project" value="TreeGrafter"/>
</dbReference>
<proteinExistence type="predicted"/>
<dbReference type="GO" id="GO:0008477">
    <property type="term" value="F:purine nucleosidase activity"/>
    <property type="evidence" value="ECO:0007669"/>
    <property type="project" value="TreeGrafter"/>
</dbReference>
<dbReference type="PANTHER" id="PTHR12304">
    <property type="entry name" value="INOSINE-URIDINE PREFERRING NUCLEOSIDE HYDROLASE"/>
    <property type="match status" value="1"/>
</dbReference>
<dbReference type="RefSeq" id="WP_146228701.1">
    <property type="nucleotide sequence ID" value="NZ_QJTC01000011.1"/>
</dbReference>
<feature type="signal peptide" evidence="3">
    <location>
        <begin position="1"/>
        <end position="27"/>
    </location>
</feature>
<evidence type="ECO:0000313" key="5">
    <source>
        <dbReference type="EMBL" id="PYE77898.1"/>
    </source>
</evidence>
<dbReference type="InterPro" id="IPR023186">
    <property type="entry name" value="IUNH"/>
</dbReference>
<comment type="caution">
    <text evidence="5">The sequence shown here is derived from an EMBL/GenBank/DDBJ whole genome shotgun (WGS) entry which is preliminary data.</text>
</comment>
<evidence type="ECO:0000313" key="6">
    <source>
        <dbReference type="Proteomes" id="UP000247540"/>
    </source>
</evidence>
<keyword evidence="1 5" id="KW-0378">Hydrolase</keyword>
<dbReference type="GO" id="GO:0005829">
    <property type="term" value="C:cytosol"/>
    <property type="evidence" value="ECO:0007669"/>
    <property type="project" value="TreeGrafter"/>
</dbReference>
<dbReference type="Gene3D" id="3.90.245.10">
    <property type="entry name" value="Ribonucleoside hydrolase-like"/>
    <property type="match status" value="1"/>
</dbReference>
<keyword evidence="3" id="KW-0732">Signal</keyword>
<evidence type="ECO:0000259" key="4">
    <source>
        <dbReference type="Pfam" id="PF01156"/>
    </source>
</evidence>
<dbReference type="InterPro" id="IPR001910">
    <property type="entry name" value="Inosine/uridine_hydrolase_dom"/>
</dbReference>
<keyword evidence="2" id="KW-0326">Glycosidase</keyword>
<dbReference type="EMBL" id="QJTC01000011">
    <property type="protein sequence ID" value="PYE77898.1"/>
    <property type="molecule type" value="Genomic_DNA"/>
</dbReference>
<reference evidence="5 6" key="1">
    <citation type="submission" date="2018-06" db="EMBL/GenBank/DDBJ databases">
        <title>Genomic Encyclopedia of Type Strains, Phase III (KMG-III): the genomes of soil and plant-associated and newly described type strains.</title>
        <authorList>
            <person name="Whitman W."/>
        </authorList>
    </citation>
    <scope>NUCLEOTIDE SEQUENCE [LARGE SCALE GENOMIC DNA]</scope>
    <source>
        <strain evidence="5 6">CECT 7646</strain>
    </source>
</reference>
<dbReference type="OrthoDB" id="9797882at2"/>
<feature type="domain" description="Inosine/uridine-preferring nucleoside hydrolase" evidence="4">
    <location>
        <begin position="34"/>
        <end position="352"/>
    </location>
</feature>